<dbReference type="Proteomes" id="UP001060164">
    <property type="component" value="Chromosome"/>
</dbReference>
<dbReference type="CDD" id="cd10747">
    <property type="entry name" value="DnaJ_C"/>
    <property type="match status" value="1"/>
</dbReference>
<evidence type="ECO:0000313" key="6">
    <source>
        <dbReference type="Proteomes" id="UP001060164"/>
    </source>
</evidence>
<dbReference type="Pfam" id="PF00226">
    <property type="entry name" value="DnaJ"/>
    <property type="match status" value="1"/>
</dbReference>
<evidence type="ECO:0000256" key="2">
    <source>
        <dbReference type="ARBA" id="ARBA00023186"/>
    </source>
</evidence>
<dbReference type="CDD" id="cd06257">
    <property type="entry name" value="DnaJ"/>
    <property type="match status" value="1"/>
</dbReference>
<reference evidence="5" key="1">
    <citation type="journal article" date="2022" name="Cell">
        <title>Design, construction, and in vivo augmentation of a complex gut microbiome.</title>
        <authorList>
            <person name="Cheng A.G."/>
            <person name="Ho P.Y."/>
            <person name="Aranda-Diaz A."/>
            <person name="Jain S."/>
            <person name="Yu F.B."/>
            <person name="Meng X."/>
            <person name="Wang M."/>
            <person name="Iakiviak M."/>
            <person name="Nagashima K."/>
            <person name="Zhao A."/>
            <person name="Murugkar P."/>
            <person name="Patil A."/>
            <person name="Atabakhsh K."/>
            <person name="Weakley A."/>
            <person name="Yan J."/>
            <person name="Brumbaugh A.R."/>
            <person name="Higginbottom S."/>
            <person name="Dimas A."/>
            <person name="Shiver A.L."/>
            <person name="Deutschbauer A."/>
            <person name="Neff N."/>
            <person name="Sonnenburg J.L."/>
            <person name="Huang K.C."/>
            <person name="Fischbach M.A."/>
        </authorList>
    </citation>
    <scope>NUCLEOTIDE SEQUENCE</scope>
    <source>
        <strain evidence="5">DSM 19829</strain>
    </source>
</reference>
<dbReference type="Pfam" id="PF01556">
    <property type="entry name" value="DnaJ_C"/>
    <property type="match status" value="1"/>
</dbReference>
<dbReference type="PANTHER" id="PTHR43096:SF52">
    <property type="entry name" value="DNAJ HOMOLOG 1, MITOCHONDRIAL-RELATED"/>
    <property type="match status" value="1"/>
</dbReference>
<feature type="compositionally biased region" description="Polar residues" evidence="3">
    <location>
        <begin position="308"/>
        <end position="321"/>
    </location>
</feature>
<evidence type="ECO:0000256" key="3">
    <source>
        <dbReference type="SAM" id="MobiDB-lite"/>
    </source>
</evidence>
<dbReference type="PROSITE" id="PS50076">
    <property type="entry name" value="DNAJ_2"/>
    <property type="match status" value="1"/>
</dbReference>
<evidence type="ECO:0000313" key="5">
    <source>
        <dbReference type="EMBL" id="UWP59357.1"/>
    </source>
</evidence>
<dbReference type="Gene3D" id="1.10.287.110">
    <property type="entry name" value="DnaJ domain"/>
    <property type="match status" value="1"/>
</dbReference>
<proteinExistence type="predicted"/>
<dbReference type="EMBL" id="CP102290">
    <property type="protein sequence ID" value="UWP59357.1"/>
    <property type="molecule type" value="Genomic_DNA"/>
</dbReference>
<protein>
    <submittedName>
        <fullName evidence="5">DnaJ domain-containing protein</fullName>
    </submittedName>
</protein>
<keyword evidence="2" id="KW-0143">Chaperone</keyword>
<keyword evidence="1" id="KW-0235">DNA replication</keyword>
<dbReference type="InterPro" id="IPR008971">
    <property type="entry name" value="HSP40/DnaJ_pept-bd"/>
</dbReference>
<dbReference type="Gene3D" id="2.60.260.20">
    <property type="entry name" value="Urease metallochaperone UreE, N-terminal domain"/>
    <property type="match status" value="2"/>
</dbReference>
<dbReference type="SUPFAM" id="SSF46565">
    <property type="entry name" value="Chaperone J-domain"/>
    <property type="match status" value="1"/>
</dbReference>
<feature type="region of interest" description="Disordered" evidence="3">
    <location>
        <begin position="300"/>
        <end position="321"/>
    </location>
</feature>
<dbReference type="InterPro" id="IPR036869">
    <property type="entry name" value="J_dom_sf"/>
</dbReference>
<dbReference type="SMART" id="SM00271">
    <property type="entry name" value="DnaJ"/>
    <property type="match status" value="1"/>
</dbReference>
<organism evidence="5 6">
    <name type="scientific">Ruminococcus gauvreauii</name>
    <dbReference type="NCBI Taxonomy" id="438033"/>
    <lineage>
        <taxon>Bacteria</taxon>
        <taxon>Bacillati</taxon>
        <taxon>Bacillota</taxon>
        <taxon>Clostridia</taxon>
        <taxon>Eubacteriales</taxon>
        <taxon>Oscillospiraceae</taxon>
        <taxon>Ruminococcus</taxon>
    </lineage>
</organism>
<evidence type="ECO:0000259" key="4">
    <source>
        <dbReference type="PROSITE" id="PS50076"/>
    </source>
</evidence>
<dbReference type="RefSeq" id="WP_044983072.1">
    <property type="nucleotide sequence ID" value="NZ_CABLBR010000006.1"/>
</dbReference>
<name>A0ABY5VG63_9FIRM</name>
<feature type="domain" description="J" evidence="4">
    <location>
        <begin position="7"/>
        <end position="72"/>
    </location>
</feature>
<evidence type="ECO:0000256" key="1">
    <source>
        <dbReference type="ARBA" id="ARBA00022705"/>
    </source>
</evidence>
<dbReference type="SUPFAM" id="SSF49493">
    <property type="entry name" value="HSP40/DnaJ peptide-binding domain"/>
    <property type="match status" value="2"/>
</dbReference>
<accession>A0ABY5VG63</accession>
<sequence>MTLTQRDYYEILGINRQADAAAIKKAYRQLAKKYHPDTNANDPHAEQMFKDVTEAYTILSDPEKKKLYDQFGHAAFDGSSPNPDASGDPYGSYQEYHFTGGDMDDIFSELFGSRFRSGNSGGFEYRNYHGHDFDFRQQGADLHSEVFISFDEAAFGCDKVISLREADGSVRTLKVHVPAGIETGKSIRLRGKGMPGMNGGEDGDLLLKVTVGEKAGYDRKGLDVYTTADIPFTTAVFGGEVRVPTLYGDVVCKIREGTQSGTKIRLRGKGIVSMKRPDVRGDQYVTVQIQVPKNLSREARQKLKEYESASQSNGQKQTGAA</sequence>
<keyword evidence="6" id="KW-1185">Reference proteome</keyword>
<dbReference type="PANTHER" id="PTHR43096">
    <property type="entry name" value="DNAJ HOMOLOG 1, MITOCHONDRIAL-RELATED"/>
    <property type="match status" value="1"/>
</dbReference>
<dbReference type="InterPro" id="IPR001623">
    <property type="entry name" value="DnaJ_domain"/>
</dbReference>
<gene>
    <name evidence="5" type="ORF">NQ502_18695</name>
</gene>
<dbReference type="InterPro" id="IPR002939">
    <property type="entry name" value="DnaJ_C"/>
</dbReference>
<dbReference type="PRINTS" id="PR00625">
    <property type="entry name" value="JDOMAIN"/>
</dbReference>